<reference evidence="1" key="1">
    <citation type="submission" date="2020-11" db="EMBL/GenBank/DDBJ databases">
        <title>Carbohydrate-dependent, anaerobic sulfur respiration: A novel catabolism in halophilic archaea.</title>
        <authorList>
            <person name="Sorokin D.Y."/>
            <person name="Messina E."/>
            <person name="Smedile F."/>
            <person name="La Cono V."/>
            <person name="Hallsworth J.E."/>
            <person name="Yakimov M.M."/>
        </authorList>
    </citation>
    <scope>NUCLEOTIDE SEQUENCE</scope>
    <source>
        <strain evidence="1">HSR12-1</strain>
    </source>
</reference>
<dbReference type="Pfam" id="PF13416">
    <property type="entry name" value="SBP_bac_8"/>
    <property type="match status" value="1"/>
</dbReference>
<accession>A0A897MXZ7</accession>
<gene>
    <name evidence="1" type="primary">ugpB4</name>
    <name evidence="1" type="ORF">HSR121_1165</name>
</gene>
<dbReference type="Gene3D" id="3.40.190.10">
    <property type="entry name" value="Periplasmic binding protein-like II"/>
    <property type="match status" value="2"/>
</dbReference>
<dbReference type="InterPro" id="IPR006059">
    <property type="entry name" value="SBP"/>
</dbReference>
<keyword evidence="1" id="KW-0813">Transport</keyword>
<keyword evidence="1" id="KW-0762">Sugar transport</keyword>
<dbReference type="AlphaFoldDB" id="A0A897MXZ7"/>
<dbReference type="EMBL" id="CP064787">
    <property type="protein sequence ID" value="QSG05512.1"/>
    <property type="molecule type" value="Genomic_DNA"/>
</dbReference>
<dbReference type="PANTHER" id="PTHR43649">
    <property type="entry name" value="ARABINOSE-BINDING PROTEIN-RELATED"/>
    <property type="match status" value="1"/>
</dbReference>
<proteinExistence type="predicted"/>
<protein>
    <submittedName>
        <fullName evidence="1">ABC-type sugar transport system, periplasmic component</fullName>
    </submittedName>
</protein>
<evidence type="ECO:0000313" key="1">
    <source>
        <dbReference type="EMBL" id="QSG05512.1"/>
    </source>
</evidence>
<dbReference type="GeneID" id="68854780"/>
<dbReference type="Proteomes" id="UP000663525">
    <property type="component" value="Chromosome"/>
</dbReference>
<organism evidence="1 2">
    <name type="scientific">Halapricum desulfuricans</name>
    <dbReference type="NCBI Taxonomy" id="2841257"/>
    <lineage>
        <taxon>Archaea</taxon>
        <taxon>Methanobacteriati</taxon>
        <taxon>Methanobacteriota</taxon>
        <taxon>Stenosarchaea group</taxon>
        <taxon>Halobacteria</taxon>
        <taxon>Halobacteriales</taxon>
        <taxon>Haloarculaceae</taxon>
        <taxon>Halapricum</taxon>
    </lineage>
</organism>
<dbReference type="RefSeq" id="WP_229115342.1">
    <property type="nucleotide sequence ID" value="NZ_CP064787.1"/>
</dbReference>
<dbReference type="SUPFAM" id="SSF53850">
    <property type="entry name" value="Periplasmic binding protein-like II"/>
    <property type="match status" value="1"/>
</dbReference>
<evidence type="ECO:0000313" key="2">
    <source>
        <dbReference type="Proteomes" id="UP000663525"/>
    </source>
</evidence>
<name>A0A897MXZ7_9EURY</name>
<dbReference type="InterPro" id="IPR050490">
    <property type="entry name" value="Bact_solute-bd_prot1"/>
</dbReference>
<sequence length="378" mass="41514">MVGGDGEAAMNALLEGFESQHPGVSLGDVTDENLSLTVKSRILKENPPDVWIEWPGKNLTPYVDAGVLGDVSGVWTETDMERAYLDGPRSAAAFDGTYRAVPLNIHRINNLFYNVDLAVEAGVDPSRVSSPREFVDLLRQAEAETGAVGMLLPMKNPWTVLQLWETVLLGEHGHDVYRSVTDGEASRHRGAIEDALDIVSAYADLATDDALYVSLTDANERFIEGESVFFHQGDWAAGAYTETDGFRYGSDWDHVPFPGTEGRYAMNMDAVIASATTDDEGVDAFLRYAGSADGQRRFNQKKGSIPPRTDVSMAEFTEFLQRQYEDFESSRSQPLSITHGLGVRPEQLIELKTSIASFVADRDIDSTATELVAAFDQQ</sequence>